<name>A0A166NGX0_EXIGL</name>
<dbReference type="AlphaFoldDB" id="A0A166NGX0"/>
<evidence type="ECO:0000313" key="1">
    <source>
        <dbReference type="EMBL" id="KZV79148.1"/>
    </source>
</evidence>
<organism evidence="1 2">
    <name type="scientific">Exidia glandulosa HHB12029</name>
    <dbReference type="NCBI Taxonomy" id="1314781"/>
    <lineage>
        <taxon>Eukaryota</taxon>
        <taxon>Fungi</taxon>
        <taxon>Dikarya</taxon>
        <taxon>Basidiomycota</taxon>
        <taxon>Agaricomycotina</taxon>
        <taxon>Agaricomycetes</taxon>
        <taxon>Auriculariales</taxon>
        <taxon>Exidiaceae</taxon>
        <taxon>Exidia</taxon>
    </lineage>
</organism>
<feature type="non-terminal residue" evidence="1">
    <location>
        <position position="127"/>
    </location>
</feature>
<gene>
    <name evidence="1" type="ORF">EXIGLDRAFT_581905</name>
</gene>
<accession>A0A166NGX0</accession>
<protein>
    <recommendedName>
        <fullName evidence="3">RNase H type-1 domain-containing protein</fullName>
    </recommendedName>
</protein>
<keyword evidence="2" id="KW-1185">Reference proteome</keyword>
<reference evidence="1 2" key="1">
    <citation type="journal article" date="2016" name="Mol. Biol. Evol.">
        <title>Comparative Genomics of Early-Diverging Mushroom-Forming Fungi Provides Insights into the Origins of Lignocellulose Decay Capabilities.</title>
        <authorList>
            <person name="Nagy L.G."/>
            <person name="Riley R."/>
            <person name="Tritt A."/>
            <person name="Adam C."/>
            <person name="Daum C."/>
            <person name="Floudas D."/>
            <person name="Sun H."/>
            <person name="Yadav J.S."/>
            <person name="Pangilinan J."/>
            <person name="Larsson K.H."/>
            <person name="Matsuura K."/>
            <person name="Barry K."/>
            <person name="Labutti K."/>
            <person name="Kuo R."/>
            <person name="Ohm R.A."/>
            <person name="Bhattacharya S.S."/>
            <person name="Shirouzu T."/>
            <person name="Yoshinaga Y."/>
            <person name="Martin F.M."/>
            <person name="Grigoriev I.V."/>
            <person name="Hibbett D.S."/>
        </authorList>
    </citation>
    <scope>NUCLEOTIDE SEQUENCE [LARGE SCALE GENOMIC DNA]</scope>
    <source>
        <strain evidence="1 2">HHB12029</strain>
    </source>
</reference>
<dbReference type="EMBL" id="KV426673">
    <property type="protein sequence ID" value="KZV79148.1"/>
    <property type="molecule type" value="Genomic_DNA"/>
</dbReference>
<sequence length="127" mass="14031">LGFWIPDQLIGFFARRDEPSIIFNESLCVLSALDWASAQEPRPARIAVFTDSLDSVHMFRSLKAGPLFNPIILASCQLQLERSVSFRAFHVPGLQNGVADALSRNRLDLATQLAPGLRIRPFAAPSL</sequence>
<dbReference type="OrthoDB" id="3249498at2759"/>
<evidence type="ECO:0000313" key="2">
    <source>
        <dbReference type="Proteomes" id="UP000077266"/>
    </source>
</evidence>
<feature type="non-terminal residue" evidence="1">
    <location>
        <position position="1"/>
    </location>
</feature>
<proteinExistence type="predicted"/>
<dbReference type="InParanoid" id="A0A166NGX0"/>
<evidence type="ECO:0008006" key="3">
    <source>
        <dbReference type="Google" id="ProtNLM"/>
    </source>
</evidence>
<dbReference type="Proteomes" id="UP000077266">
    <property type="component" value="Unassembled WGS sequence"/>
</dbReference>